<dbReference type="InterPro" id="IPR035938">
    <property type="entry name" value="Hemerythrin-like_sf"/>
</dbReference>
<organism evidence="6 7">
    <name type="scientific">Magnetospirillum aberrantis SpK</name>
    <dbReference type="NCBI Taxonomy" id="908842"/>
    <lineage>
        <taxon>Bacteria</taxon>
        <taxon>Pseudomonadati</taxon>
        <taxon>Pseudomonadota</taxon>
        <taxon>Alphaproteobacteria</taxon>
        <taxon>Rhodospirillales</taxon>
        <taxon>Rhodospirillaceae</taxon>
        <taxon>Magnetospirillum</taxon>
    </lineage>
</organism>
<dbReference type="Pfam" id="PF01814">
    <property type="entry name" value="Hemerythrin"/>
    <property type="match status" value="1"/>
</dbReference>
<comment type="caution">
    <text evidence="6">The sequence shown here is derived from an EMBL/GenBank/DDBJ whole genome shotgun (WGS) entry which is preliminary data.</text>
</comment>
<accession>A0A7C9QWS3</accession>
<dbReference type="InterPro" id="IPR012827">
    <property type="entry name" value="Hemerythrin_metal-bd"/>
</dbReference>
<keyword evidence="4" id="KW-0408">Iron</keyword>
<dbReference type="EMBL" id="JAAIYP010000045">
    <property type="protein sequence ID" value="NFV82039.1"/>
    <property type="molecule type" value="Genomic_DNA"/>
</dbReference>
<dbReference type="InterPro" id="IPR050669">
    <property type="entry name" value="Hemerythrin"/>
</dbReference>
<keyword evidence="7" id="KW-1185">Reference proteome</keyword>
<dbReference type="SUPFAM" id="SSF47188">
    <property type="entry name" value="Hemerythrin-like"/>
    <property type="match status" value="1"/>
</dbReference>
<dbReference type="InterPro" id="IPR016131">
    <property type="entry name" value="Haemerythrin_Fe_BS"/>
</dbReference>
<dbReference type="NCBIfam" id="NF033749">
    <property type="entry name" value="bact_hemeryth"/>
    <property type="match status" value="1"/>
</dbReference>
<evidence type="ECO:0000259" key="5">
    <source>
        <dbReference type="Pfam" id="PF01814"/>
    </source>
</evidence>
<comment type="similarity">
    <text evidence="1">Belongs to the hemerythrin family.</text>
</comment>
<name>A0A7C9QWS3_9PROT</name>
<keyword evidence="2" id="KW-0561">Oxygen transport</keyword>
<feature type="domain" description="Hemerythrin-like" evidence="5">
    <location>
        <begin position="17"/>
        <end position="127"/>
    </location>
</feature>
<evidence type="ECO:0000256" key="3">
    <source>
        <dbReference type="ARBA" id="ARBA00022723"/>
    </source>
</evidence>
<dbReference type="PROSITE" id="PS00550">
    <property type="entry name" value="HEMERYTHRINS"/>
    <property type="match status" value="1"/>
</dbReference>
<proteinExistence type="inferred from homology"/>
<dbReference type="NCBIfam" id="TIGR02481">
    <property type="entry name" value="hemeryth_dom"/>
    <property type="match status" value="1"/>
</dbReference>
<evidence type="ECO:0000256" key="2">
    <source>
        <dbReference type="ARBA" id="ARBA00022621"/>
    </source>
</evidence>
<protein>
    <submittedName>
        <fullName evidence="6">Hemerythrin family protein</fullName>
    </submittedName>
</protein>
<evidence type="ECO:0000313" key="6">
    <source>
        <dbReference type="EMBL" id="NFV82039.1"/>
    </source>
</evidence>
<evidence type="ECO:0000256" key="1">
    <source>
        <dbReference type="ARBA" id="ARBA00010587"/>
    </source>
</evidence>
<dbReference type="InterPro" id="IPR012312">
    <property type="entry name" value="Hemerythrin-like"/>
</dbReference>
<evidence type="ECO:0000256" key="4">
    <source>
        <dbReference type="ARBA" id="ARBA00023004"/>
    </source>
</evidence>
<keyword evidence="2" id="KW-0813">Transport</keyword>
<dbReference type="Proteomes" id="UP000480684">
    <property type="component" value="Unassembled WGS sequence"/>
</dbReference>
<sequence>MRAKLDWEAWSDDLSVGIAAIDDDHRGILDLIAHLHEAYDSDHGTDAVRLAVGRIAAYAETHFQREERMLLLAGYPYLIQHRARHDAFRAYVANIVMGASPLPEVGELLSWLVDWWVGHIGTEDKQYRDHVQSRPDAVAAIDS</sequence>
<keyword evidence="3" id="KW-0479">Metal-binding</keyword>
<dbReference type="PANTHER" id="PTHR37164">
    <property type="entry name" value="BACTERIOHEMERYTHRIN"/>
    <property type="match status" value="1"/>
</dbReference>
<dbReference type="AlphaFoldDB" id="A0A7C9QWS3"/>
<reference evidence="6 7" key="1">
    <citation type="submission" date="2020-02" db="EMBL/GenBank/DDBJ databases">
        <authorList>
            <person name="Dziuba M."/>
            <person name="Kuznetsov B."/>
            <person name="Mardanov A."/>
            <person name="Ravin N."/>
            <person name="Grouzdev D."/>
        </authorList>
    </citation>
    <scope>NUCLEOTIDE SEQUENCE [LARGE SCALE GENOMIC DNA]</scope>
    <source>
        <strain evidence="6 7">SpK</strain>
    </source>
</reference>
<gene>
    <name evidence="6" type="ORF">G4223_18160</name>
</gene>
<dbReference type="GO" id="GO:0005344">
    <property type="term" value="F:oxygen carrier activity"/>
    <property type="evidence" value="ECO:0007669"/>
    <property type="project" value="UniProtKB-KW"/>
</dbReference>
<dbReference type="Gene3D" id="1.20.120.50">
    <property type="entry name" value="Hemerythrin-like"/>
    <property type="match status" value="1"/>
</dbReference>
<evidence type="ECO:0000313" key="7">
    <source>
        <dbReference type="Proteomes" id="UP000480684"/>
    </source>
</evidence>
<dbReference type="RefSeq" id="WP_163682676.1">
    <property type="nucleotide sequence ID" value="NZ_JAAIYP010000045.1"/>
</dbReference>
<dbReference type="GO" id="GO:0046872">
    <property type="term" value="F:metal ion binding"/>
    <property type="evidence" value="ECO:0007669"/>
    <property type="project" value="UniProtKB-KW"/>
</dbReference>
<dbReference type="CDD" id="cd12107">
    <property type="entry name" value="Hemerythrin"/>
    <property type="match status" value="1"/>
</dbReference>
<dbReference type="PANTHER" id="PTHR37164:SF1">
    <property type="entry name" value="BACTERIOHEMERYTHRIN"/>
    <property type="match status" value="1"/>
</dbReference>